<gene>
    <name evidence="2" type="ORF">DCS_06348</name>
</gene>
<keyword evidence="3" id="KW-1185">Reference proteome</keyword>
<protein>
    <submittedName>
        <fullName evidence="2">Uncharacterized protein</fullName>
    </submittedName>
</protein>
<evidence type="ECO:0000313" key="2">
    <source>
        <dbReference type="EMBL" id="KYK54390.1"/>
    </source>
</evidence>
<keyword evidence="1" id="KW-0732">Signal</keyword>
<name>A0A151GBA5_DRECN</name>
<proteinExistence type="predicted"/>
<dbReference type="RefSeq" id="XP_040653742.1">
    <property type="nucleotide sequence ID" value="XM_040803638.1"/>
</dbReference>
<evidence type="ECO:0000313" key="3">
    <source>
        <dbReference type="Proteomes" id="UP000076580"/>
    </source>
</evidence>
<organism evidence="2 3">
    <name type="scientific">Drechmeria coniospora</name>
    <name type="common">Nematophagous fungus</name>
    <name type="synonym">Meria coniospora</name>
    <dbReference type="NCBI Taxonomy" id="98403"/>
    <lineage>
        <taxon>Eukaryota</taxon>
        <taxon>Fungi</taxon>
        <taxon>Dikarya</taxon>
        <taxon>Ascomycota</taxon>
        <taxon>Pezizomycotina</taxon>
        <taxon>Sordariomycetes</taxon>
        <taxon>Hypocreomycetidae</taxon>
        <taxon>Hypocreales</taxon>
        <taxon>Ophiocordycipitaceae</taxon>
        <taxon>Drechmeria</taxon>
    </lineage>
</organism>
<evidence type="ECO:0000256" key="1">
    <source>
        <dbReference type="SAM" id="SignalP"/>
    </source>
</evidence>
<feature type="chain" id="PRO_5007580427" evidence="1">
    <location>
        <begin position="23"/>
        <end position="142"/>
    </location>
</feature>
<reference evidence="2 3" key="1">
    <citation type="journal article" date="2016" name="Sci. Rep.">
        <title>Insights into Adaptations to a Near-Obligate Nematode Endoparasitic Lifestyle from the Finished Genome of Drechmeria coniospora.</title>
        <authorList>
            <person name="Zhang L."/>
            <person name="Zhou Z."/>
            <person name="Guo Q."/>
            <person name="Fokkens L."/>
            <person name="Miskei M."/>
            <person name="Pocsi I."/>
            <person name="Zhang W."/>
            <person name="Chen M."/>
            <person name="Wang L."/>
            <person name="Sun Y."/>
            <person name="Donzelli B.G."/>
            <person name="Gibson D.M."/>
            <person name="Nelson D.R."/>
            <person name="Luo J.G."/>
            <person name="Rep M."/>
            <person name="Liu H."/>
            <person name="Yang S."/>
            <person name="Wang J."/>
            <person name="Krasnoff S.B."/>
            <person name="Xu Y."/>
            <person name="Molnar I."/>
            <person name="Lin M."/>
        </authorList>
    </citation>
    <scope>NUCLEOTIDE SEQUENCE [LARGE SCALE GENOMIC DNA]</scope>
    <source>
        <strain evidence="2 3">ARSEF 6962</strain>
    </source>
</reference>
<dbReference type="InParanoid" id="A0A151GBA5"/>
<accession>A0A151GBA5</accession>
<dbReference type="Proteomes" id="UP000076580">
    <property type="component" value="Chromosome 03"/>
</dbReference>
<comment type="caution">
    <text evidence="2">The sequence shown here is derived from an EMBL/GenBank/DDBJ whole genome shotgun (WGS) entry which is preliminary data.</text>
</comment>
<dbReference type="GeneID" id="63718991"/>
<sequence length="142" mass="15550">MKFIIPSLLCLAAAATAAKVESDKVPAQHEIDAIVADENARIALVEVAESINDRFAENESEQDDVDAVHNLVGRNAVEDGLRLAKVVVKYGKPALTFFKCISYDIALPCAREIQYCMDKVDKAPWECPRALECIGTPAEKCK</sequence>
<dbReference type="EMBL" id="LAYC01000003">
    <property type="protein sequence ID" value="KYK54390.1"/>
    <property type="molecule type" value="Genomic_DNA"/>
</dbReference>
<dbReference type="AlphaFoldDB" id="A0A151GBA5"/>
<feature type="signal peptide" evidence="1">
    <location>
        <begin position="1"/>
        <end position="22"/>
    </location>
</feature>